<keyword evidence="3" id="KW-1185">Reference proteome</keyword>
<dbReference type="EMBL" id="CP000859">
    <property type="protein sequence ID" value="ABW66299.1"/>
    <property type="molecule type" value="Genomic_DNA"/>
</dbReference>
<evidence type="ECO:0000256" key="1">
    <source>
        <dbReference type="SAM" id="Phobius"/>
    </source>
</evidence>
<keyword evidence="1" id="KW-0472">Membrane</keyword>
<keyword evidence="1" id="KW-0812">Transmembrane</keyword>
<keyword evidence="1" id="KW-1133">Transmembrane helix</keyword>
<protein>
    <recommendedName>
        <fullName evidence="4">Type 4 fimbrial biogenesis protein PilX N-terminal domain-containing protein</fullName>
    </recommendedName>
</protein>
<evidence type="ECO:0000313" key="2">
    <source>
        <dbReference type="EMBL" id="ABW66299.1"/>
    </source>
</evidence>
<proteinExistence type="predicted"/>
<dbReference type="HOGENOM" id="CLU_1545160_0_0_7"/>
<accession>A8ZTN5</accession>
<dbReference type="AlphaFoldDB" id="A8ZTN5"/>
<sequence length="173" mass="19101">MIIRKEAVVKTAFDNLKNQNGSVLALVLMVMVTILIIGITAIHDTAIEGKISRNSTIRSISFYRAEAAAREAIQLLENSNTPLTDLIPGSGSAFAWIQDVGFDVQADAGASAINSGLVSNAQYLVVYDGFAEEGEMGMEEDTHLYEYIIYGRGFYDVRDQSDCTLQMAYRRRF</sequence>
<feature type="transmembrane region" description="Helical" evidence="1">
    <location>
        <begin position="21"/>
        <end position="42"/>
    </location>
</feature>
<evidence type="ECO:0008006" key="4">
    <source>
        <dbReference type="Google" id="ProtNLM"/>
    </source>
</evidence>
<dbReference type="Proteomes" id="UP000008561">
    <property type="component" value="Chromosome"/>
</dbReference>
<dbReference type="STRING" id="96561.Dole_0489"/>
<organism evidence="2 3">
    <name type="scientific">Desulfosudis oleivorans (strain DSM 6200 / JCM 39069 / Hxd3)</name>
    <name type="common">Desulfococcus oleovorans</name>
    <dbReference type="NCBI Taxonomy" id="96561"/>
    <lineage>
        <taxon>Bacteria</taxon>
        <taxon>Pseudomonadati</taxon>
        <taxon>Thermodesulfobacteriota</taxon>
        <taxon>Desulfobacteria</taxon>
        <taxon>Desulfobacterales</taxon>
        <taxon>Desulfosudaceae</taxon>
        <taxon>Desulfosudis</taxon>
    </lineage>
</organism>
<evidence type="ECO:0000313" key="3">
    <source>
        <dbReference type="Proteomes" id="UP000008561"/>
    </source>
</evidence>
<name>A8ZTN5_DESOH</name>
<gene>
    <name evidence="2" type="ordered locus">Dole_0489</name>
</gene>
<reference evidence="2 3" key="1">
    <citation type="submission" date="2007-10" db="EMBL/GenBank/DDBJ databases">
        <title>Complete sequence of Desulfococcus oleovorans Hxd3.</title>
        <authorList>
            <consortium name="US DOE Joint Genome Institute"/>
            <person name="Copeland A."/>
            <person name="Lucas S."/>
            <person name="Lapidus A."/>
            <person name="Barry K."/>
            <person name="Glavina del Rio T."/>
            <person name="Dalin E."/>
            <person name="Tice H."/>
            <person name="Pitluck S."/>
            <person name="Kiss H."/>
            <person name="Brettin T."/>
            <person name="Bruce D."/>
            <person name="Detter J.C."/>
            <person name="Han C."/>
            <person name="Schmutz J."/>
            <person name="Larimer F."/>
            <person name="Land M."/>
            <person name="Hauser L."/>
            <person name="Kyrpides N."/>
            <person name="Kim E."/>
            <person name="Wawrik B."/>
            <person name="Richardson P."/>
        </authorList>
    </citation>
    <scope>NUCLEOTIDE SEQUENCE [LARGE SCALE GENOMIC DNA]</scope>
    <source>
        <strain evidence="3">DSM 6200 / JCM 39069 / Hxd3</strain>
    </source>
</reference>
<dbReference type="KEGG" id="dol:Dole_0489"/>